<dbReference type="GO" id="GO:0016042">
    <property type="term" value="P:lipid catabolic process"/>
    <property type="evidence" value="ECO:0007669"/>
    <property type="project" value="UniProtKB-KW"/>
</dbReference>
<name>A0A2U1Q7C9_ARTAN</name>
<dbReference type="EMBL" id="PKPP01000350">
    <property type="protein sequence ID" value="PWA93873.1"/>
    <property type="molecule type" value="Genomic_DNA"/>
</dbReference>
<gene>
    <name evidence="5" type="ORF">CTI12_AA066220</name>
</gene>
<organism evidence="5 6">
    <name type="scientific">Artemisia annua</name>
    <name type="common">Sweet wormwood</name>
    <dbReference type="NCBI Taxonomy" id="35608"/>
    <lineage>
        <taxon>Eukaryota</taxon>
        <taxon>Viridiplantae</taxon>
        <taxon>Streptophyta</taxon>
        <taxon>Embryophyta</taxon>
        <taxon>Tracheophyta</taxon>
        <taxon>Spermatophyta</taxon>
        <taxon>Magnoliopsida</taxon>
        <taxon>eudicotyledons</taxon>
        <taxon>Gunneridae</taxon>
        <taxon>Pentapetalae</taxon>
        <taxon>asterids</taxon>
        <taxon>campanulids</taxon>
        <taxon>Asterales</taxon>
        <taxon>Asteraceae</taxon>
        <taxon>Asteroideae</taxon>
        <taxon>Anthemideae</taxon>
        <taxon>Artemisiinae</taxon>
        <taxon>Artemisia</taxon>
    </lineage>
</organism>
<dbReference type="PANTHER" id="PTHR45648:SF17">
    <property type="entry name" value="GDSL ESTERASE_LIPASE"/>
    <property type="match status" value="1"/>
</dbReference>
<dbReference type="AlphaFoldDB" id="A0A2U1Q7C9"/>
<comment type="similarity">
    <text evidence="1">Belongs to the 'GDSL' lipolytic enzyme family.</text>
</comment>
<dbReference type="PANTHER" id="PTHR45648">
    <property type="entry name" value="GDSL LIPASE/ACYLHYDROLASE FAMILY PROTEIN (AFU_ORTHOLOGUE AFUA_4G14700)"/>
    <property type="match status" value="1"/>
</dbReference>
<evidence type="ECO:0000256" key="4">
    <source>
        <dbReference type="SAM" id="SignalP"/>
    </source>
</evidence>
<feature type="chain" id="PRO_5015545668" evidence="4">
    <location>
        <begin position="26"/>
        <end position="292"/>
    </location>
</feature>
<evidence type="ECO:0000256" key="1">
    <source>
        <dbReference type="ARBA" id="ARBA00008668"/>
    </source>
</evidence>
<dbReference type="Proteomes" id="UP000245207">
    <property type="component" value="Unassembled WGS sequence"/>
</dbReference>
<dbReference type="InterPro" id="IPR036514">
    <property type="entry name" value="SGNH_hydro_sf"/>
</dbReference>
<dbReference type="Pfam" id="PF00657">
    <property type="entry name" value="Lipase_GDSL"/>
    <property type="match status" value="1"/>
</dbReference>
<evidence type="ECO:0000256" key="2">
    <source>
        <dbReference type="ARBA" id="ARBA00022801"/>
    </source>
</evidence>
<accession>A0A2U1Q7C9</accession>
<keyword evidence="3" id="KW-0442">Lipid degradation</keyword>
<feature type="signal peptide" evidence="4">
    <location>
        <begin position="1"/>
        <end position="25"/>
    </location>
</feature>
<proteinExistence type="inferred from homology"/>
<keyword evidence="3" id="KW-0443">Lipid metabolism</keyword>
<evidence type="ECO:0000313" key="5">
    <source>
        <dbReference type="EMBL" id="PWA93873.1"/>
    </source>
</evidence>
<dbReference type="InterPro" id="IPR001087">
    <property type="entry name" value="GDSL"/>
</dbReference>
<protein>
    <submittedName>
        <fullName evidence="5">Lipase, GDSL</fullName>
    </submittedName>
</protein>
<keyword evidence="4" id="KW-0732">Signal</keyword>
<dbReference type="STRING" id="35608.A0A2U1Q7C9"/>
<evidence type="ECO:0000256" key="3">
    <source>
        <dbReference type="ARBA" id="ARBA00022963"/>
    </source>
</evidence>
<dbReference type="InterPro" id="IPR051058">
    <property type="entry name" value="GDSL_Est/Lipase"/>
</dbReference>
<evidence type="ECO:0000313" key="6">
    <source>
        <dbReference type="Proteomes" id="UP000245207"/>
    </source>
</evidence>
<reference evidence="5 6" key="1">
    <citation type="journal article" date="2018" name="Mol. Plant">
        <title>The genome of Artemisia annua provides insight into the evolution of Asteraceae family and artemisinin biosynthesis.</title>
        <authorList>
            <person name="Shen Q."/>
            <person name="Zhang L."/>
            <person name="Liao Z."/>
            <person name="Wang S."/>
            <person name="Yan T."/>
            <person name="Shi P."/>
            <person name="Liu M."/>
            <person name="Fu X."/>
            <person name="Pan Q."/>
            <person name="Wang Y."/>
            <person name="Lv Z."/>
            <person name="Lu X."/>
            <person name="Zhang F."/>
            <person name="Jiang W."/>
            <person name="Ma Y."/>
            <person name="Chen M."/>
            <person name="Hao X."/>
            <person name="Li L."/>
            <person name="Tang Y."/>
            <person name="Lv G."/>
            <person name="Zhou Y."/>
            <person name="Sun X."/>
            <person name="Brodelius P.E."/>
            <person name="Rose J.K.C."/>
            <person name="Tang K."/>
        </authorList>
    </citation>
    <scope>NUCLEOTIDE SEQUENCE [LARGE SCALE GENOMIC DNA]</scope>
    <source>
        <strain evidence="6">cv. Huhao1</strain>
        <tissue evidence="5">Leaf</tissue>
    </source>
</reference>
<comment type="caution">
    <text evidence="5">The sequence shown here is derived from an EMBL/GenBank/DDBJ whole genome shotgun (WGS) entry which is preliminary data.</text>
</comment>
<keyword evidence="6" id="KW-1185">Reference proteome</keyword>
<sequence>MEKIYSVFFILLVGTLFVNLQISNAKKTHRSAIPPIFIFGDSTADVGTNSFLPTSKIRADFPHNGIDFPNANPTGRFSNGYNSADFLSKLMGHRRSPQPYLYFLKTGLNNKMFRGVDFASGASGLLDVTGKDLNIVSMSEQIKQFGSVCSIMAYLKGQDVAKNVLKKSMIAISVGSNDIFGYFESRSTVNPAVFINSLMTAYESHINALYNLGARKFGIISVAPIGCCPSQRIHNATGGCLEIENTFAQAFYSSLDALLKKLSCELSGMKYALGNSYEMTINVINNPQLFSK</sequence>
<dbReference type="GO" id="GO:0016788">
    <property type="term" value="F:hydrolase activity, acting on ester bonds"/>
    <property type="evidence" value="ECO:0007669"/>
    <property type="project" value="InterPro"/>
</dbReference>
<dbReference type="Gene3D" id="3.40.50.1110">
    <property type="entry name" value="SGNH hydrolase"/>
    <property type="match status" value="1"/>
</dbReference>
<dbReference type="OrthoDB" id="1600564at2759"/>
<keyword evidence="2" id="KW-0378">Hydrolase</keyword>